<evidence type="ECO:0000256" key="5">
    <source>
        <dbReference type="ARBA" id="ARBA00022840"/>
    </source>
</evidence>
<dbReference type="InterPro" id="IPR003527">
    <property type="entry name" value="MAP_kinase_CS"/>
</dbReference>
<keyword evidence="11" id="KW-1185">Reference proteome</keyword>
<dbReference type="Gene3D" id="1.10.510.10">
    <property type="entry name" value="Transferase(Phosphotransferase) domain 1"/>
    <property type="match status" value="1"/>
</dbReference>
<dbReference type="PROSITE" id="PS50011">
    <property type="entry name" value="PROTEIN_KINASE_DOM"/>
    <property type="match status" value="1"/>
</dbReference>
<keyword evidence="3 6" id="KW-0547">Nucleotide-binding</keyword>
<evidence type="ECO:0000256" key="3">
    <source>
        <dbReference type="ARBA" id="ARBA00022741"/>
    </source>
</evidence>
<dbReference type="EMBL" id="JARBJD010000108">
    <property type="protein sequence ID" value="KAK2952136.1"/>
    <property type="molecule type" value="Genomic_DNA"/>
</dbReference>
<sequence>MQKPKESGSSANESVDPHISKKYNIIQVIGKGAYGIVFKIQDKQSGEFMALKKVFDAFQNPTDAQRTYREIVFLRELGKHENLVHLLNVIKAENPKDIYLVFEFLDTDLHAVIRSNILKPVHKQFIVYQILKALKYMHTAGLLHRDIKPSNILLNSDCLVKVGDFGLARLMKQGPEKSGTSSLTDYVATRWYRAPELLMGSHKYSVGVDMWSVGCIIGEMLTGKPLFPGTSTQNQLLRILEFTGYPSDEDIASLHSQYAKQILEQVRPNLASYSSSEPSNPSSIQNLRELERKLPQYKEKSIETYNYYSNALDLMTKLLSFNPDKRPTAVESLTHPFLARFHNEAEEPACSHQIEMELDDDTKVNINEYRDALFRFIQQQRERSKLRYQQQLLAKQQAEAESSKNPSPQQ</sequence>
<comment type="catalytic activity">
    <reaction evidence="8">
        <text>L-threonyl-[protein] + ATP = O-phospho-L-threonyl-[protein] + ADP + H(+)</text>
        <dbReference type="Rhea" id="RHEA:46608"/>
        <dbReference type="Rhea" id="RHEA-COMP:11060"/>
        <dbReference type="Rhea" id="RHEA-COMP:11605"/>
        <dbReference type="ChEBI" id="CHEBI:15378"/>
        <dbReference type="ChEBI" id="CHEBI:30013"/>
        <dbReference type="ChEBI" id="CHEBI:30616"/>
        <dbReference type="ChEBI" id="CHEBI:61977"/>
        <dbReference type="ChEBI" id="CHEBI:456216"/>
        <dbReference type="EC" id="2.7.11.24"/>
    </reaction>
</comment>
<accession>A0ABQ9XPI1</accession>
<keyword evidence="1 7" id="KW-0723">Serine/threonine-protein kinase</keyword>
<dbReference type="SMART" id="SM00220">
    <property type="entry name" value="S_TKc"/>
    <property type="match status" value="1"/>
</dbReference>
<dbReference type="PROSITE" id="PS00108">
    <property type="entry name" value="PROTEIN_KINASE_ST"/>
    <property type="match status" value="1"/>
</dbReference>
<dbReference type="SUPFAM" id="SSF56112">
    <property type="entry name" value="Protein kinase-like (PK-like)"/>
    <property type="match status" value="1"/>
</dbReference>
<comment type="caution">
    <text evidence="10">The sequence shown here is derived from an EMBL/GenBank/DDBJ whole genome shotgun (WGS) entry which is preliminary data.</text>
</comment>
<keyword evidence="4 8" id="KW-0418">Kinase</keyword>
<evidence type="ECO:0000256" key="1">
    <source>
        <dbReference type="ARBA" id="ARBA00022527"/>
    </source>
</evidence>
<dbReference type="InterPro" id="IPR017441">
    <property type="entry name" value="Protein_kinase_ATP_BS"/>
</dbReference>
<dbReference type="InterPro" id="IPR011009">
    <property type="entry name" value="Kinase-like_dom_sf"/>
</dbReference>
<dbReference type="CDD" id="cd07852">
    <property type="entry name" value="STKc_MAPK15-like"/>
    <property type="match status" value="1"/>
</dbReference>
<dbReference type="Pfam" id="PF00069">
    <property type="entry name" value="Pkinase"/>
    <property type="match status" value="1"/>
</dbReference>
<comment type="similarity">
    <text evidence="8">Belongs to the protein kinase superfamily. Ser/Thr protein kinase family. MAP kinase subfamily.</text>
</comment>
<name>A0ABQ9XPI1_9EUKA</name>
<gene>
    <name evidence="10" type="ORF">BLNAU_12987</name>
</gene>
<organism evidence="10 11">
    <name type="scientific">Blattamonas nauphoetae</name>
    <dbReference type="NCBI Taxonomy" id="2049346"/>
    <lineage>
        <taxon>Eukaryota</taxon>
        <taxon>Metamonada</taxon>
        <taxon>Preaxostyla</taxon>
        <taxon>Oxymonadida</taxon>
        <taxon>Blattamonas</taxon>
    </lineage>
</organism>
<reference evidence="10 11" key="1">
    <citation type="journal article" date="2022" name="bioRxiv">
        <title>Genomics of Preaxostyla Flagellates Illuminates Evolutionary Transitions and the Path Towards Mitochondrial Loss.</title>
        <authorList>
            <person name="Novak L.V.F."/>
            <person name="Treitli S.C."/>
            <person name="Pyrih J."/>
            <person name="Halakuc P."/>
            <person name="Pipaliya S.V."/>
            <person name="Vacek V."/>
            <person name="Brzon O."/>
            <person name="Soukal P."/>
            <person name="Eme L."/>
            <person name="Dacks J.B."/>
            <person name="Karnkowska A."/>
            <person name="Elias M."/>
            <person name="Hampl V."/>
        </authorList>
    </citation>
    <scope>NUCLEOTIDE SEQUENCE [LARGE SCALE GENOMIC DNA]</scope>
    <source>
        <strain evidence="10">NAU3</strain>
        <tissue evidence="10">Gut</tissue>
    </source>
</reference>
<evidence type="ECO:0000256" key="8">
    <source>
        <dbReference type="RuleBase" id="RU361165"/>
    </source>
</evidence>
<evidence type="ECO:0000259" key="9">
    <source>
        <dbReference type="PROSITE" id="PS50011"/>
    </source>
</evidence>
<evidence type="ECO:0000256" key="2">
    <source>
        <dbReference type="ARBA" id="ARBA00022679"/>
    </source>
</evidence>
<feature type="domain" description="Protein kinase" evidence="9">
    <location>
        <begin position="23"/>
        <end position="338"/>
    </location>
</feature>
<proteinExistence type="inferred from homology"/>
<dbReference type="EC" id="2.7.11.24" evidence="8"/>
<dbReference type="PANTHER" id="PTHR24055">
    <property type="entry name" value="MITOGEN-ACTIVATED PROTEIN KINASE"/>
    <property type="match status" value="1"/>
</dbReference>
<protein>
    <recommendedName>
        <fullName evidence="8">Mitogen-activated protein kinase</fullName>
        <ecNumber evidence="8">2.7.11.24</ecNumber>
    </recommendedName>
</protein>
<comment type="activity regulation">
    <text evidence="8">Activated by threonine and tyrosine phosphorylation.</text>
</comment>
<dbReference type="PROSITE" id="PS00107">
    <property type="entry name" value="PROTEIN_KINASE_ATP"/>
    <property type="match status" value="1"/>
</dbReference>
<dbReference type="Proteomes" id="UP001281761">
    <property type="component" value="Unassembled WGS sequence"/>
</dbReference>
<keyword evidence="5 6" id="KW-0067">ATP-binding</keyword>
<evidence type="ECO:0000256" key="4">
    <source>
        <dbReference type="ARBA" id="ARBA00022777"/>
    </source>
</evidence>
<comment type="cofactor">
    <cofactor evidence="8">
        <name>Mg(2+)</name>
        <dbReference type="ChEBI" id="CHEBI:18420"/>
    </cofactor>
</comment>
<evidence type="ECO:0000313" key="11">
    <source>
        <dbReference type="Proteomes" id="UP001281761"/>
    </source>
</evidence>
<dbReference type="GO" id="GO:0004707">
    <property type="term" value="F:MAP kinase activity"/>
    <property type="evidence" value="ECO:0007669"/>
    <property type="project" value="UniProtKB-EC"/>
</dbReference>
<dbReference type="Gene3D" id="3.30.200.20">
    <property type="entry name" value="Phosphorylase Kinase, domain 1"/>
    <property type="match status" value="1"/>
</dbReference>
<keyword evidence="8" id="KW-0460">Magnesium</keyword>
<dbReference type="InterPro" id="IPR050117">
    <property type="entry name" value="MAPK"/>
</dbReference>
<dbReference type="InterPro" id="IPR000719">
    <property type="entry name" value="Prot_kinase_dom"/>
</dbReference>
<dbReference type="PROSITE" id="PS01351">
    <property type="entry name" value="MAPK"/>
    <property type="match status" value="1"/>
</dbReference>
<evidence type="ECO:0000256" key="7">
    <source>
        <dbReference type="RuleBase" id="RU000304"/>
    </source>
</evidence>
<evidence type="ECO:0000256" key="6">
    <source>
        <dbReference type="PROSITE-ProRule" id="PRU10141"/>
    </source>
</evidence>
<evidence type="ECO:0000313" key="10">
    <source>
        <dbReference type="EMBL" id="KAK2952136.1"/>
    </source>
</evidence>
<keyword evidence="2 8" id="KW-0808">Transferase</keyword>
<dbReference type="InterPro" id="IPR008271">
    <property type="entry name" value="Ser/Thr_kinase_AS"/>
</dbReference>
<feature type="binding site" evidence="6">
    <location>
        <position position="52"/>
    </location>
    <ligand>
        <name>ATP</name>
        <dbReference type="ChEBI" id="CHEBI:30616"/>
    </ligand>
</feature>